<keyword evidence="3" id="KW-1185">Reference proteome</keyword>
<feature type="domain" description="Tudor" evidence="1">
    <location>
        <begin position="9"/>
        <end position="88"/>
    </location>
</feature>
<comment type="caution">
    <text evidence="2">The sequence shown here is derived from an EMBL/GenBank/DDBJ whole genome shotgun (WGS) entry which is preliminary data.</text>
</comment>
<evidence type="ECO:0000313" key="3">
    <source>
        <dbReference type="Proteomes" id="UP001196413"/>
    </source>
</evidence>
<name>A0AAD5RBX8_PARTN</name>
<dbReference type="Gene3D" id="2.30.30.140">
    <property type="match status" value="1"/>
</dbReference>
<dbReference type="InterPro" id="IPR002999">
    <property type="entry name" value="Tudor"/>
</dbReference>
<evidence type="ECO:0000313" key="2">
    <source>
        <dbReference type="EMBL" id="KAJ1373188.1"/>
    </source>
</evidence>
<dbReference type="SUPFAM" id="SSF63748">
    <property type="entry name" value="Tudor/PWWP/MBT"/>
    <property type="match status" value="1"/>
</dbReference>
<accession>A0AAD5RBX8</accession>
<sequence>MLEGMSNDYKGAVEDSECQEWLKGDGAAVWYNRTWQRCVVSTPVQCSDSSFVNVFLIDEGKTVSVTNAQLVPLLDRYHEIPPFAICCTVGEYDTYHGKRHDFILECMRIVEYFMGAGMDGLEVEVLDKIYDGKDKLKVRLTHFGRREVCIPDYLIQEQLIFLQ</sequence>
<protein>
    <recommendedName>
        <fullName evidence="1">Tudor domain-containing protein</fullName>
    </recommendedName>
</protein>
<organism evidence="2 3">
    <name type="scientific">Parelaphostrongylus tenuis</name>
    <name type="common">Meningeal worm</name>
    <dbReference type="NCBI Taxonomy" id="148309"/>
    <lineage>
        <taxon>Eukaryota</taxon>
        <taxon>Metazoa</taxon>
        <taxon>Ecdysozoa</taxon>
        <taxon>Nematoda</taxon>
        <taxon>Chromadorea</taxon>
        <taxon>Rhabditida</taxon>
        <taxon>Rhabditina</taxon>
        <taxon>Rhabditomorpha</taxon>
        <taxon>Strongyloidea</taxon>
        <taxon>Metastrongylidae</taxon>
        <taxon>Parelaphostrongylus</taxon>
    </lineage>
</organism>
<dbReference type="Pfam" id="PF00567">
    <property type="entry name" value="TUDOR"/>
    <property type="match status" value="1"/>
</dbReference>
<reference evidence="2" key="1">
    <citation type="submission" date="2021-06" db="EMBL/GenBank/DDBJ databases">
        <title>Parelaphostrongylus tenuis whole genome reference sequence.</title>
        <authorList>
            <person name="Garwood T.J."/>
            <person name="Larsen P.A."/>
            <person name="Fountain-Jones N.M."/>
            <person name="Garbe J.R."/>
            <person name="Macchietto M.G."/>
            <person name="Kania S.A."/>
            <person name="Gerhold R.W."/>
            <person name="Richards J.E."/>
            <person name="Wolf T.M."/>
        </authorList>
    </citation>
    <scope>NUCLEOTIDE SEQUENCE</scope>
    <source>
        <strain evidence="2">MNPRO001-30</strain>
        <tissue evidence="2">Meninges</tissue>
    </source>
</reference>
<dbReference type="AlphaFoldDB" id="A0AAD5RBX8"/>
<dbReference type="EMBL" id="JAHQIW010007237">
    <property type="protein sequence ID" value="KAJ1373188.1"/>
    <property type="molecule type" value="Genomic_DNA"/>
</dbReference>
<evidence type="ECO:0000259" key="1">
    <source>
        <dbReference type="Pfam" id="PF00567"/>
    </source>
</evidence>
<dbReference type="Proteomes" id="UP001196413">
    <property type="component" value="Unassembled WGS sequence"/>
</dbReference>
<gene>
    <name evidence="2" type="ORF">KIN20_035534</name>
</gene>
<proteinExistence type="predicted"/>